<dbReference type="EMBL" id="RSCD01000008">
    <property type="protein sequence ID" value="RSH91162.1"/>
    <property type="molecule type" value="Genomic_DNA"/>
</dbReference>
<gene>
    <name evidence="3" type="ORF">EHS25_009461</name>
</gene>
<dbReference type="AlphaFoldDB" id="A0A427YJ99"/>
<keyword evidence="2" id="KW-0472">Membrane</keyword>
<protein>
    <submittedName>
        <fullName evidence="3">Uncharacterized protein</fullName>
    </submittedName>
</protein>
<evidence type="ECO:0000256" key="1">
    <source>
        <dbReference type="SAM" id="MobiDB-lite"/>
    </source>
</evidence>
<reference evidence="3 4" key="1">
    <citation type="submission" date="2018-11" db="EMBL/GenBank/DDBJ databases">
        <title>Genome sequence of Saitozyma podzolica DSM 27192.</title>
        <authorList>
            <person name="Aliyu H."/>
            <person name="Gorte O."/>
            <person name="Ochsenreither K."/>
        </authorList>
    </citation>
    <scope>NUCLEOTIDE SEQUENCE [LARGE SCALE GENOMIC DNA]</scope>
    <source>
        <strain evidence="3 4">DSM 27192</strain>
    </source>
</reference>
<keyword evidence="2" id="KW-1133">Transmembrane helix</keyword>
<feature type="compositionally biased region" description="Basic and acidic residues" evidence="1">
    <location>
        <begin position="7"/>
        <end position="21"/>
    </location>
</feature>
<evidence type="ECO:0000313" key="3">
    <source>
        <dbReference type="EMBL" id="RSH91162.1"/>
    </source>
</evidence>
<organism evidence="3 4">
    <name type="scientific">Saitozyma podzolica</name>
    <dbReference type="NCBI Taxonomy" id="1890683"/>
    <lineage>
        <taxon>Eukaryota</taxon>
        <taxon>Fungi</taxon>
        <taxon>Dikarya</taxon>
        <taxon>Basidiomycota</taxon>
        <taxon>Agaricomycotina</taxon>
        <taxon>Tremellomycetes</taxon>
        <taxon>Tremellales</taxon>
        <taxon>Trimorphomycetaceae</taxon>
        <taxon>Saitozyma</taxon>
    </lineage>
</organism>
<proteinExistence type="predicted"/>
<keyword evidence="4" id="KW-1185">Reference proteome</keyword>
<dbReference type="Proteomes" id="UP000279259">
    <property type="component" value="Unassembled WGS sequence"/>
</dbReference>
<name>A0A427YJ99_9TREE</name>
<feature type="region of interest" description="Disordered" evidence="1">
    <location>
        <begin position="1"/>
        <end position="38"/>
    </location>
</feature>
<sequence length="197" mass="21628">MGSESRNLTELHTTRNKKGEAGSDSTLSTDEKQLEAEGTVSHDIHKENVLSVLSPRRKSVLLLCFCLSMFIVIAGVSATFLKTAPIAADLSIEMAGEAWIMGTYSLAPTCRIGSACGVDHFKLYQYDCKRKGSLESLFESAWTPAEVKLIHLPSRHDEQQHHQGLCLLETGNDTRDIQPDAQTAEPLPFAGEVQLEL</sequence>
<feature type="transmembrane region" description="Helical" evidence="2">
    <location>
        <begin position="60"/>
        <end position="81"/>
    </location>
</feature>
<feature type="compositionally biased region" description="Basic and acidic residues" evidence="1">
    <location>
        <begin position="29"/>
        <end position="38"/>
    </location>
</feature>
<accession>A0A427YJ99</accession>
<evidence type="ECO:0000256" key="2">
    <source>
        <dbReference type="SAM" id="Phobius"/>
    </source>
</evidence>
<evidence type="ECO:0000313" key="4">
    <source>
        <dbReference type="Proteomes" id="UP000279259"/>
    </source>
</evidence>
<keyword evidence="2" id="KW-0812">Transmembrane</keyword>
<comment type="caution">
    <text evidence="3">The sequence shown here is derived from an EMBL/GenBank/DDBJ whole genome shotgun (WGS) entry which is preliminary data.</text>
</comment>